<feature type="region of interest" description="Disordered" evidence="2">
    <location>
        <begin position="1"/>
        <end position="147"/>
    </location>
</feature>
<dbReference type="InterPro" id="IPR011989">
    <property type="entry name" value="ARM-like"/>
</dbReference>
<gene>
    <name evidence="4" type="ORF">V5O48_006398</name>
</gene>
<dbReference type="Gene3D" id="1.25.10.10">
    <property type="entry name" value="Leucine-rich Repeat Variant"/>
    <property type="match status" value="2"/>
</dbReference>
<keyword evidence="5" id="KW-1185">Reference proteome</keyword>
<comment type="caution">
    <text evidence="4">The sequence shown here is derived from an EMBL/GenBank/DDBJ whole genome shotgun (WGS) entry which is preliminary data.</text>
</comment>
<feature type="region of interest" description="Disordered" evidence="2">
    <location>
        <begin position="639"/>
        <end position="674"/>
    </location>
</feature>
<comment type="similarity">
    <text evidence="1">Belongs to the WAPL family.</text>
</comment>
<dbReference type="Proteomes" id="UP001465976">
    <property type="component" value="Unassembled WGS sequence"/>
</dbReference>
<feature type="region of interest" description="Disordered" evidence="2">
    <location>
        <begin position="870"/>
        <end position="889"/>
    </location>
</feature>
<dbReference type="InterPro" id="IPR039874">
    <property type="entry name" value="WAPL"/>
</dbReference>
<dbReference type="InterPro" id="IPR022771">
    <property type="entry name" value="WAPL_C"/>
</dbReference>
<feature type="compositionally biased region" description="Low complexity" evidence="2">
    <location>
        <begin position="57"/>
        <end position="66"/>
    </location>
</feature>
<feature type="compositionally biased region" description="Low complexity" evidence="2">
    <location>
        <begin position="84"/>
        <end position="119"/>
    </location>
</feature>
<evidence type="ECO:0000256" key="2">
    <source>
        <dbReference type="SAM" id="MobiDB-lite"/>
    </source>
</evidence>
<feature type="compositionally biased region" description="Basic and acidic residues" evidence="2">
    <location>
        <begin position="647"/>
        <end position="657"/>
    </location>
</feature>
<evidence type="ECO:0000256" key="1">
    <source>
        <dbReference type="ARBA" id="ARBA00006854"/>
    </source>
</evidence>
<feature type="domain" description="Wings apart-like protein C-terminal" evidence="3">
    <location>
        <begin position="245"/>
        <end position="300"/>
    </location>
</feature>
<sequence>MSLPRTYSKRAVKRKAESEQQLDLPKKQKLGLEPQPLSTPPKLARDLSQIFDDATASLSSSSKNRNPPSPSKVAKRMLGRSKTESSINSEPSSPSSSKIADRTSSLPSLPSPNSKQPPSHSIPPSPEKSEPEAPATPKRTNSLKRTYAGRSRTFLVALPVDPSATSLEQTIQEEEDAYMNRESYDSLRTRYGIDNSEDDPYGLSESAVSSVNTTPTKGKGKGRTAKAKAGNDKPLPPADTMKPFQSITEIRNKGESRRFLDEVGYLLEGMDKDETPALRRSSAMEIANRLCETEFARKAKAAEFLLRTWEAFIEGRAGLGEDKVLDVIFAFFCALVARDSGSLSDLVERARLPTGSSTGRSGYSPFISTLFSLLAITTKANDLLHIISTSSIPDGQLKKLGVMKSDRILLKSLRESIMSNSQLFPAAHHISTAALITYALSSIPPLSLSPAHHLEPLLRCMRTYLTALIIEGYTEDGDAEEVSRHQSSNGHASVASFDDVSFGVLQDLLGLFDSYLLKRWSKSSEEEESDIIDRAREDWLAKGLVGLGVRAEAACCYVRNQPDERFIDLDDDESPVDLASATKCVELTLRVLVSLTHADPDWSSTVVHDSVAVTFIVGQVCRADDVRWRSWQKTHKGVQSRKGKAAVKQEPEERGMDVDLTDSDGDTKELLKSKNGRTKGYSQAQALDRLCLALGLFTNVVQEVAAAKAILREARFDSGCIHQLRPCIFSCTCPNSTSVLNTLANVYHHQLLPSQAPATGIQQVKRERSPSLPPRNGHSQGTFAVKAEVESAEAEADASFLLGHLSVLFGLLMMGNTPNQVAIIEALPSEATNSGSSNRKSSRRAKLDRLVENAVTLATFYEKISQAVDANGNVDDPEGEETAPGELRADSRLEDISRGVNVTQEVVSFLEELRDDR</sequence>
<evidence type="ECO:0000313" key="5">
    <source>
        <dbReference type="Proteomes" id="UP001465976"/>
    </source>
</evidence>
<protein>
    <recommendedName>
        <fullName evidence="3">Wings apart-like protein C-terminal domain-containing protein</fullName>
    </recommendedName>
</protein>
<feature type="region of interest" description="Disordered" evidence="2">
    <location>
        <begin position="761"/>
        <end position="780"/>
    </location>
</feature>
<dbReference type="Pfam" id="PF07814">
    <property type="entry name" value="WAPL"/>
    <property type="match status" value="1"/>
</dbReference>
<dbReference type="PANTHER" id="PTHR22100">
    <property type="entry name" value="WINGS APART-LIKE PROTEIN HOMOLOG"/>
    <property type="match status" value="1"/>
</dbReference>
<accession>A0ABR3FJN4</accession>
<dbReference type="PANTHER" id="PTHR22100:SF13">
    <property type="entry name" value="WINGS APART-LIKE PROTEIN HOMOLOG"/>
    <property type="match status" value="1"/>
</dbReference>
<feature type="region of interest" description="Disordered" evidence="2">
    <location>
        <begin position="193"/>
        <end position="242"/>
    </location>
</feature>
<proteinExistence type="inferred from homology"/>
<evidence type="ECO:0000313" key="4">
    <source>
        <dbReference type="EMBL" id="KAL0575582.1"/>
    </source>
</evidence>
<organism evidence="4 5">
    <name type="scientific">Marasmius crinis-equi</name>
    <dbReference type="NCBI Taxonomy" id="585013"/>
    <lineage>
        <taxon>Eukaryota</taxon>
        <taxon>Fungi</taxon>
        <taxon>Dikarya</taxon>
        <taxon>Basidiomycota</taxon>
        <taxon>Agaricomycotina</taxon>
        <taxon>Agaricomycetes</taxon>
        <taxon>Agaricomycetidae</taxon>
        <taxon>Agaricales</taxon>
        <taxon>Marasmiineae</taxon>
        <taxon>Marasmiaceae</taxon>
        <taxon>Marasmius</taxon>
    </lineage>
</organism>
<dbReference type="EMBL" id="JBAHYK010000292">
    <property type="protein sequence ID" value="KAL0575582.1"/>
    <property type="molecule type" value="Genomic_DNA"/>
</dbReference>
<name>A0ABR3FJN4_9AGAR</name>
<reference evidence="4 5" key="1">
    <citation type="submission" date="2024-02" db="EMBL/GenBank/DDBJ databases">
        <title>A draft genome for the cacao thread blight pathogen Marasmius crinis-equi.</title>
        <authorList>
            <person name="Cohen S.P."/>
            <person name="Baruah I.K."/>
            <person name="Amoako-Attah I."/>
            <person name="Bukari Y."/>
            <person name="Meinhardt L.W."/>
            <person name="Bailey B.A."/>
        </authorList>
    </citation>
    <scope>NUCLEOTIDE SEQUENCE [LARGE SCALE GENOMIC DNA]</scope>
    <source>
        <strain evidence="4 5">GH-76</strain>
    </source>
</reference>
<evidence type="ECO:0000259" key="3">
    <source>
        <dbReference type="Pfam" id="PF07814"/>
    </source>
</evidence>